<dbReference type="Proteomes" id="UP001500466">
    <property type="component" value="Unassembled WGS sequence"/>
</dbReference>
<keyword evidence="3" id="KW-0238">DNA-binding</keyword>
<dbReference type="EMBL" id="BAABHS010000012">
    <property type="protein sequence ID" value="GAA4968084.1"/>
    <property type="molecule type" value="Genomic_DNA"/>
</dbReference>
<comment type="caution">
    <text evidence="5">The sequence shown here is derived from an EMBL/GenBank/DDBJ whole genome shotgun (WGS) entry which is preliminary data.</text>
</comment>
<reference evidence="6" key="1">
    <citation type="journal article" date="2019" name="Int. J. Syst. Evol. Microbiol.">
        <title>The Global Catalogue of Microorganisms (GCM) 10K type strain sequencing project: providing services to taxonomists for standard genome sequencing and annotation.</title>
        <authorList>
            <consortium name="The Broad Institute Genomics Platform"/>
            <consortium name="The Broad Institute Genome Sequencing Center for Infectious Disease"/>
            <person name="Wu L."/>
            <person name="Ma J."/>
        </authorList>
    </citation>
    <scope>NUCLEOTIDE SEQUENCE [LARGE SCALE GENOMIC DNA]</scope>
    <source>
        <strain evidence="6">JCM 17986</strain>
    </source>
</reference>
<evidence type="ECO:0000256" key="2">
    <source>
        <dbReference type="ARBA" id="ARBA00023015"/>
    </source>
</evidence>
<keyword evidence="4" id="KW-0804">Transcription</keyword>
<dbReference type="InterPro" id="IPR005650">
    <property type="entry name" value="BlaI_family"/>
</dbReference>
<dbReference type="Gene3D" id="1.10.10.10">
    <property type="entry name" value="Winged helix-like DNA-binding domain superfamily/Winged helix DNA-binding domain"/>
    <property type="match status" value="1"/>
</dbReference>
<organism evidence="5 6">
    <name type="scientific">Yinghuangia aomiensis</name>
    <dbReference type="NCBI Taxonomy" id="676205"/>
    <lineage>
        <taxon>Bacteria</taxon>
        <taxon>Bacillati</taxon>
        <taxon>Actinomycetota</taxon>
        <taxon>Actinomycetes</taxon>
        <taxon>Kitasatosporales</taxon>
        <taxon>Streptomycetaceae</taxon>
        <taxon>Yinghuangia</taxon>
    </lineage>
</organism>
<dbReference type="RefSeq" id="WP_345676575.1">
    <property type="nucleotide sequence ID" value="NZ_BAABHS010000012.1"/>
</dbReference>
<sequence>MRELGSLEREAMEVVWGAEEPVVVHDVVAVLNARRAQPLAYTTVMTVMNNLVAKEWLARHRVGRAFAYRAVEDKDSRTARAMAEALEESADRRAALVGFVGRLGAADAAALRAALEGGE</sequence>
<gene>
    <name evidence="5" type="ORF">GCM10023205_36410</name>
</gene>
<keyword evidence="6" id="KW-1185">Reference proteome</keyword>
<evidence type="ECO:0000256" key="4">
    <source>
        <dbReference type="ARBA" id="ARBA00023163"/>
    </source>
</evidence>
<proteinExistence type="inferred from homology"/>
<evidence type="ECO:0000313" key="6">
    <source>
        <dbReference type="Proteomes" id="UP001500466"/>
    </source>
</evidence>
<dbReference type="SUPFAM" id="SSF46785">
    <property type="entry name" value="Winged helix' DNA-binding domain"/>
    <property type="match status" value="1"/>
</dbReference>
<evidence type="ECO:0000256" key="1">
    <source>
        <dbReference type="ARBA" id="ARBA00011046"/>
    </source>
</evidence>
<evidence type="ECO:0000313" key="5">
    <source>
        <dbReference type="EMBL" id="GAA4968084.1"/>
    </source>
</evidence>
<evidence type="ECO:0000256" key="3">
    <source>
        <dbReference type="ARBA" id="ARBA00023125"/>
    </source>
</evidence>
<dbReference type="Gene3D" id="6.10.140.850">
    <property type="match status" value="1"/>
</dbReference>
<dbReference type="Pfam" id="PF03965">
    <property type="entry name" value="Penicillinase_R"/>
    <property type="match status" value="1"/>
</dbReference>
<keyword evidence="2" id="KW-0805">Transcription regulation</keyword>
<dbReference type="InterPro" id="IPR036388">
    <property type="entry name" value="WH-like_DNA-bd_sf"/>
</dbReference>
<protein>
    <submittedName>
        <fullName evidence="5">BlaI/MecI/CopY family transcriptional regulator</fullName>
    </submittedName>
</protein>
<name>A0ABP9HDA9_9ACTN</name>
<dbReference type="InterPro" id="IPR036390">
    <property type="entry name" value="WH_DNA-bd_sf"/>
</dbReference>
<accession>A0ABP9HDA9</accession>
<comment type="similarity">
    <text evidence="1">Belongs to the BlaI transcriptional regulatory family.</text>
</comment>